<dbReference type="AlphaFoldDB" id="A0A223NV64"/>
<dbReference type="PANTHER" id="PTHR46401:SF8">
    <property type="entry name" value="BLL6006 PROTEIN"/>
    <property type="match status" value="1"/>
</dbReference>
<dbReference type="PANTHER" id="PTHR46401">
    <property type="entry name" value="GLYCOSYLTRANSFERASE WBBK-RELATED"/>
    <property type="match status" value="1"/>
</dbReference>
<gene>
    <name evidence="2" type="ORF">MuYL_1754</name>
</gene>
<name>A0A223NV64_9SPHI</name>
<feature type="domain" description="Glycosyl transferase family 1" evidence="1">
    <location>
        <begin position="203"/>
        <end position="352"/>
    </location>
</feature>
<dbReference type="EMBL" id="CP022743">
    <property type="protein sequence ID" value="ASU33650.1"/>
    <property type="molecule type" value="Genomic_DNA"/>
</dbReference>
<evidence type="ECO:0000313" key="2">
    <source>
        <dbReference type="EMBL" id="ASU33650.1"/>
    </source>
</evidence>
<protein>
    <recommendedName>
        <fullName evidence="1">Glycosyl transferase family 1 domain-containing protein</fullName>
    </recommendedName>
</protein>
<dbReference type="RefSeq" id="WP_094570077.1">
    <property type="nucleotide sequence ID" value="NZ_CP022743.1"/>
</dbReference>
<dbReference type="GO" id="GO:0016757">
    <property type="term" value="F:glycosyltransferase activity"/>
    <property type="evidence" value="ECO:0007669"/>
    <property type="project" value="InterPro"/>
</dbReference>
<accession>A0A223NV64</accession>
<dbReference type="SUPFAM" id="SSF53756">
    <property type="entry name" value="UDP-Glycosyltransferase/glycogen phosphorylase"/>
    <property type="match status" value="1"/>
</dbReference>
<dbReference type="Gene3D" id="3.40.50.2000">
    <property type="entry name" value="Glycogen Phosphorylase B"/>
    <property type="match status" value="1"/>
</dbReference>
<dbReference type="Proteomes" id="UP000215002">
    <property type="component" value="Chromosome"/>
</dbReference>
<keyword evidence="3" id="KW-1185">Reference proteome</keyword>
<organism evidence="2 3">
    <name type="scientific">Mucilaginibacter xinganensis</name>
    <dbReference type="NCBI Taxonomy" id="1234841"/>
    <lineage>
        <taxon>Bacteria</taxon>
        <taxon>Pseudomonadati</taxon>
        <taxon>Bacteroidota</taxon>
        <taxon>Sphingobacteriia</taxon>
        <taxon>Sphingobacteriales</taxon>
        <taxon>Sphingobacteriaceae</taxon>
        <taxon>Mucilaginibacter</taxon>
    </lineage>
</organism>
<dbReference type="Pfam" id="PF00534">
    <property type="entry name" value="Glycos_transf_1"/>
    <property type="match status" value="1"/>
</dbReference>
<evidence type="ECO:0000313" key="3">
    <source>
        <dbReference type="Proteomes" id="UP000215002"/>
    </source>
</evidence>
<dbReference type="CDD" id="cd03809">
    <property type="entry name" value="GT4_MtfB-like"/>
    <property type="match status" value="1"/>
</dbReference>
<sequence>MINIGFMLNFPVEYKGGINYLKNLFYAIQQCKDTDVSVILFVPDDTDDEYVAIFSPYAKIIRTKILKRKSFPWLLSRIGEKYFGYDPLVHFLLKKNNISCISHSNYVCPDKKIKTINWIPDFQYLHLPDLWTAKQLSETSRLHKYLIEGSDKIVLSSFDAFNDFKTKYDKISKKVEVIHFVSQPVANQGGTSKPENKGYKTNDVPYFYLPNQFWTHKNHITAFKACEILINRGHKFQLITSGHMKDFRSNDDHIAQLVKYVKENNLDQVIKFLGLIPYTDVFELIKNAAALVNPSYFEGWSSTVEEAKSVGTLTLLSDIPVHKEQNPQGARFFDPDSPAELAQIMEDVLINKIPFFKASPKVLKEQLDNRTIIFGQKYIDLVKNLTSPANAERHS</sequence>
<proteinExistence type="predicted"/>
<reference evidence="2 3" key="1">
    <citation type="submission" date="2017-08" db="EMBL/GenBank/DDBJ databases">
        <title>Complete genome sequence of Mucilaginibacter sp. strain BJC16-A31.</title>
        <authorList>
            <consortium name="Henan University of Science and Technology"/>
            <person name="You X."/>
        </authorList>
    </citation>
    <scope>NUCLEOTIDE SEQUENCE [LARGE SCALE GENOMIC DNA]</scope>
    <source>
        <strain evidence="2 3">BJC16-A31</strain>
    </source>
</reference>
<evidence type="ECO:0000259" key="1">
    <source>
        <dbReference type="Pfam" id="PF00534"/>
    </source>
</evidence>
<dbReference type="KEGG" id="muc:MuYL_1754"/>
<dbReference type="OrthoDB" id="9801609at2"/>
<dbReference type="InterPro" id="IPR001296">
    <property type="entry name" value="Glyco_trans_1"/>
</dbReference>